<dbReference type="CDD" id="cd04301">
    <property type="entry name" value="NAT_SF"/>
    <property type="match status" value="1"/>
</dbReference>
<dbReference type="Proteomes" id="UP000006666">
    <property type="component" value="Chromosome"/>
</dbReference>
<evidence type="ECO:0000256" key="1">
    <source>
        <dbReference type="ARBA" id="ARBA00022679"/>
    </source>
</evidence>
<gene>
    <name evidence="4" type="ordered locus">Ksed_05040</name>
</gene>
<dbReference type="Pfam" id="PF00583">
    <property type="entry name" value="Acetyltransf_1"/>
    <property type="match status" value="1"/>
</dbReference>
<dbReference type="InterPro" id="IPR016181">
    <property type="entry name" value="Acyl_CoA_acyltransferase"/>
</dbReference>
<evidence type="ECO:0000259" key="3">
    <source>
        <dbReference type="PROSITE" id="PS51186"/>
    </source>
</evidence>
<dbReference type="InterPro" id="IPR050832">
    <property type="entry name" value="Bact_Acetyltransf"/>
</dbReference>
<dbReference type="SUPFAM" id="SSF55729">
    <property type="entry name" value="Acyl-CoA N-acyltransferases (Nat)"/>
    <property type="match status" value="1"/>
</dbReference>
<evidence type="ECO:0000256" key="2">
    <source>
        <dbReference type="ARBA" id="ARBA00023315"/>
    </source>
</evidence>
<feature type="domain" description="N-acetyltransferase" evidence="3">
    <location>
        <begin position="3"/>
        <end position="177"/>
    </location>
</feature>
<dbReference type="InterPro" id="IPR000182">
    <property type="entry name" value="GNAT_dom"/>
</dbReference>
<name>C7NL32_KYTSD</name>
<sequence>MSQSIRPRRDADLPGLAAALLEQQAHSGYPHRDPLPAPPEQFIQRPAEEAAWVAEVGGEVVGHVAVGRTASDGSGGDAPFVEAWSAASGRPAEDLRVVGVLFTATSARGTGAGVALLRHATGYVLDAGCVPCLDVLPTHERALSLYRHLGWREVTRQRPEWLDAGAPDVIGMVFDPRDGYGSASSPPMHRG</sequence>
<reference evidence="4 5" key="1">
    <citation type="journal article" date="2009" name="Stand. Genomic Sci.">
        <title>Complete genome sequence of Kytococcus sedentarius type strain (541).</title>
        <authorList>
            <person name="Sims D."/>
            <person name="Brettin T."/>
            <person name="Detter J.C."/>
            <person name="Han C."/>
            <person name="Lapidus A."/>
            <person name="Copeland A."/>
            <person name="Glavina Del Rio T."/>
            <person name="Nolan M."/>
            <person name="Chen F."/>
            <person name="Lucas S."/>
            <person name="Tice H."/>
            <person name="Cheng J.F."/>
            <person name="Bruce D."/>
            <person name="Goodwin L."/>
            <person name="Pitluck S."/>
            <person name="Ovchinnikova G."/>
            <person name="Pati A."/>
            <person name="Ivanova N."/>
            <person name="Mavrommatis K."/>
            <person name="Chen A."/>
            <person name="Palaniappan K."/>
            <person name="D'haeseleer P."/>
            <person name="Chain P."/>
            <person name="Bristow J."/>
            <person name="Eisen J.A."/>
            <person name="Markowitz V."/>
            <person name="Hugenholtz P."/>
            <person name="Schneider S."/>
            <person name="Goker M."/>
            <person name="Pukall R."/>
            <person name="Kyrpides N.C."/>
            <person name="Klenk H.P."/>
        </authorList>
    </citation>
    <scope>NUCLEOTIDE SEQUENCE [LARGE SCALE GENOMIC DNA]</scope>
    <source>
        <strain evidence="5">ATCC 14392 / DSM 20547 / JCM 11482 / CCUG 33030 / NBRC 15357 / NCTC 11040 / CCM 314 / 541</strain>
    </source>
</reference>
<keyword evidence="2" id="KW-0012">Acyltransferase</keyword>
<dbReference type="PROSITE" id="PS51186">
    <property type="entry name" value="GNAT"/>
    <property type="match status" value="1"/>
</dbReference>
<protein>
    <submittedName>
        <fullName evidence="4">Acetyltransferase</fullName>
    </submittedName>
</protein>
<dbReference type="HOGENOM" id="CLU_123909_1_0_11"/>
<proteinExistence type="predicted"/>
<accession>C7NL32</accession>
<keyword evidence="5" id="KW-1185">Reference proteome</keyword>
<dbReference type="GO" id="GO:0016747">
    <property type="term" value="F:acyltransferase activity, transferring groups other than amino-acyl groups"/>
    <property type="evidence" value="ECO:0007669"/>
    <property type="project" value="InterPro"/>
</dbReference>
<evidence type="ECO:0000313" key="4">
    <source>
        <dbReference type="EMBL" id="ACV05574.1"/>
    </source>
</evidence>
<dbReference type="eggNOG" id="COG0456">
    <property type="taxonomic scope" value="Bacteria"/>
</dbReference>
<dbReference type="PANTHER" id="PTHR43877">
    <property type="entry name" value="AMINOALKYLPHOSPHONATE N-ACETYLTRANSFERASE-RELATED-RELATED"/>
    <property type="match status" value="1"/>
</dbReference>
<evidence type="ECO:0000313" key="5">
    <source>
        <dbReference type="Proteomes" id="UP000006666"/>
    </source>
</evidence>
<dbReference type="AlphaFoldDB" id="C7NL32"/>
<keyword evidence="1" id="KW-0808">Transferase</keyword>
<dbReference type="KEGG" id="kse:Ksed_05040"/>
<organism evidence="4 5">
    <name type="scientific">Kytococcus sedentarius (strain ATCC 14392 / DSM 20547 / JCM 11482 / CCUG 33030 / NBRC 15357 / NCTC 11040 / CCM 314 / 541)</name>
    <name type="common">Micrococcus sedentarius</name>
    <dbReference type="NCBI Taxonomy" id="478801"/>
    <lineage>
        <taxon>Bacteria</taxon>
        <taxon>Bacillati</taxon>
        <taxon>Actinomycetota</taxon>
        <taxon>Actinomycetes</taxon>
        <taxon>Micrococcales</taxon>
        <taxon>Kytococcaceae</taxon>
        <taxon>Kytococcus</taxon>
    </lineage>
</organism>
<dbReference type="RefSeq" id="WP_012801992.1">
    <property type="nucleotide sequence ID" value="NC_013169.1"/>
</dbReference>
<dbReference type="EMBL" id="CP001686">
    <property type="protein sequence ID" value="ACV05574.1"/>
    <property type="molecule type" value="Genomic_DNA"/>
</dbReference>
<dbReference type="Gene3D" id="3.40.630.30">
    <property type="match status" value="1"/>
</dbReference>
<dbReference type="PANTHER" id="PTHR43877:SF2">
    <property type="entry name" value="AMINOALKYLPHOSPHONATE N-ACETYLTRANSFERASE-RELATED"/>
    <property type="match status" value="1"/>
</dbReference>
<dbReference type="STRING" id="478801.Ksed_05040"/>